<sequence>MRLRDISASEAATRLIKGDVNIDLGVAAFGIQSALPDVQHVLYQLYGDYVLLDNTSPADFRVAVQRPKSMRRWYKPQIHFLLDDFVPFLPLPRSQAYPVLEWGMNWCMASHMHKYLLLHGAVLEKDGKAVIFPAPPGSGKSTLTAYLAHSGWRLLSDEMTVIDLQSGLVHPFVRPICLKNNSIDLVKSWFPQVTISNIARDTNKGDVAHVKPPIASVDNIKQTAQVMAVVLPKYTPDVTLDIYSLSKADAFQALSDNAFNDSVLGADGFLALQRLVENTAAVEIHYNDLAEVLAFLNEGQFSA</sequence>
<dbReference type="KEGG" id="pmes:FX988_01491"/>
<protein>
    <recommendedName>
        <fullName evidence="3">HprK-related kinase A</fullName>
    </recommendedName>
</protein>
<proteinExistence type="predicted"/>
<dbReference type="AlphaFoldDB" id="A0A857JH08"/>
<accession>A0A857JH08</accession>
<dbReference type="NCBIfam" id="TIGR04352">
    <property type="entry name" value="HprK_rel_A"/>
    <property type="match status" value="1"/>
</dbReference>
<dbReference type="InterPro" id="IPR027600">
    <property type="entry name" value="HprK-rel_A"/>
</dbReference>
<dbReference type="OrthoDB" id="4544211at2"/>
<organism evidence="1 2">
    <name type="scientific">Paraglaciecola mesophila</name>
    <dbReference type="NCBI Taxonomy" id="197222"/>
    <lineage>
        <taxon>Bacteria</taxon>
        <taxon>Pseudomonadati</taxon>
        <taxon>Pseudomonadota</taxon>
        <taxon>Gammaproteobacteria</taxon>
        <taxon>Alteromonadales</taxon>
        <taxon>Alteromonadaceae</taxon>
        <taxon>Paraglaciecola</taxon>
    </lineage>
</organism>
<evidence type="ECO:0000313" key="1">
    <source>
        <dbReference type="EMBL" id="QHJ11263.1"/>
    </source>
</evidence>
<dbReference type="InterPro" id="IPR027417">
    <property type="entry name" value="P-loop_NTPase"/>
</dbReference>
<evidence type="ECO:0008006" key="3">
    <source>
        <dbReference type="Google" id="ProtNLM"/>
    </source>
</evidence>
<reference evidence="1 2" key="1">
    <citation type="submission" date="2019-12" db="EMBL/GenBank/DDBJ databases">
        <title>Genome sequencing and assembly of endphytes of Porphyra tenera.</title>
        <authorList>
            <person name="Park J.M."/>
            <person name="Shin R."/>
            <person name="Jo S.H."/>
        </authorList>
    </citation>
    <scope>NUCLEOTIDE SEQUENCE [LARGE SCALE GENOMIC DNA]</scope>
    <source>
        <strain evidence="1 2">GPM4</strain>
    </source>
</reference>
<evidence type="ECO:0000313" key="2">
    <source>
        <dbReference type="Proteomes" id="UP000464524"/>
    </source>
</evidence>
<dbReference type="Proteomes" id="UP000464524">
    <property type="component" value="Chromosome"/>
</dbReference>
<dbReference type="SUPFAM" id="SSF53795">
    <property type="entry name" value="PEP carboxykinase-like"/>
    <property type="match status" value="1"/>
</dbReference>
<gene>
    <name evidence="1" type="ORF">FX988_01491</name>
</gene>
<dbReference type="EMBL" id="CP047656">
    <property type="protein sequence ID" value="QHJ11263.1"/>
    <property type="molecule type" value="Genomic_DNA"/>
</dbReference>
<keyword evidence="2" id="KW-1185">Reference proteome</keyword>
<name>A0A857JH08_9ALTE</name>
<dbReference type="Gene3D" id="3.40.50.300">
    <property type="entry name" value="P-loop containing nucleotide triphosphate hydrolases"/>
    <property type="match status" value="1"/>
</dbReference>
<dbReference type="RefSeq" id="WP_160179023.1">
    <property type="nucleotide sequence ID" value="NZ_CP047656.1"/>
</dbReference>